<dbReference type="AlphaFoldDB" id="A0A085LYN3"/>
<keyword evidence="4" id="KW-1185">Reference proteome</keyword>
<name>A0A085LYN3_9BILA</name>
<evidence type="ECO:0000313" key="3">
    <source>
        <dbReference type="EMBL" id="KFD62554.1"/>
    </source>
</evidence>
<evidence type="ECO:0000313" key="4">
    <source>
        <dbReference type="Proteomes" id="UP000030764"/>
    </source>
</evidence>
<feature type="region of interest" description="Disordered" evidence="1">
    <location>
        <begin position="1"/>
        <end position="27"/>
    </location>
</feature>
<reference evidence="2 4" key="1">
    <citation type="journal article" date="2014" name="Nat. Genet.">
        <title>Genome and transcriptome of the porcine whipworm Trichuris suis.</title>
        <authorList>
            <person name="Jex A.R."/>
            <person name="Nejsum P."/>
            <person name="Schwarz E.M."/>
            <person name="Hu L."/>
            <person name="Young N.D."/>
            <person name="Hall R.S."/>
            <person name="Korhonen P.K."/>
            <person name="Liao S."/>
            <person name="Thamsborg S."/>
            <person name="Xia J."/>
            <person name="Xu P."/>
            <person name="Wang S."/>
            <person name="Scheerlinck J.P."/>
            <person name="Hofmann A."/>
            <person name="Sternberg P.W."/>
            <person name="Wang J."/>
            <person name="Gasser R.B."/>
        </authorList>
    </citation>
    <scope>NUCLEOTIDE SEQUENCE [LARGE SCALE GENOMIC DNA]</scope>
    <source>
        <strain evidence="3">DCEP-RM93F</strain>
        <strain evidence="2">DCEP-RM93M</strain>
    </source>
</reference>
<feature type="compositionally biased region" description="Basic and acidic residues" evidence="1">
    <location>
        <begin position="9"/>
        <end position="18"/>
    </location>
</feature>
<organism evidence="2 4">
    <name type="scientific">Trichuris suis</name>
    <name type="common">pig whipworm</name>
    <dbReference type="NCBI Taxonomy" id="68888"/>
    <lineage>
        <taxon>Eukaryota</taxon>
        <taxon>Metazoa</taxon>
        <taxon>Ecdysozoa</taxon>
        <taxon>Nematoda</taxon>
        <taxon>Enoplea</taxon>
        <taxon>Dorylaimia</taxon>
        <taxon>Trichinellida</taxon>
        <taxon>Trichuridae</taxon>
        <taxon>Trichuris</taxon>
    </lineage>
</organism>
<proteinExistence type="predicted"/>
<dbReference type="Proteomes" id="UP000030764">
    <property type="component" value="Unassembled WGS sequence"/>
</dbReference>
<accession>A0A085LYN3</accession>
<dbReference type="EMBL" id="KL363259">
    <property type="protein sequence ID" value="KFD50079.1"/>
    <property type="molecule type" value="Genomic_DNA"/>
</dbReference>
<dbReference type="EMBL" id="KL367593">
    <property type="protein sequence ID" value="KFD62554.1"/>
    <property type="molecule type" value="Genomic_DNA"/>
</dbReference>
<evidence type="ECO:0000313" key="2">
    <source>
        <dbReference type="EMBL" id="KFD50079.1"/>
    </source>
</evidence>
<evidence type="ECO:0000256" key="1">
    <source>
        <dbReference type="SAM" id="MobiDB-lite"/>
    </source>
</evidence>
<sequence length="64" mass="7225">MNRRSSLTKKNEQEEGKISSEGAGEFKAQKETAAVLSLRKIVLKPLTFPTSTYQLPVHHLAWSR</sequence>
<dbReference type="Proteomes" id="UP000030758">
    <property type="component" value="Unassembled WGS sequence"/>
</dbReference>
<gene>
    <name evidence="2" type="ORF">M513_09039</name>
    <name evidence="3" type="ORF">M514_09039</name>
</gene>
<protein>
    <submittedName>
        <fullName evidence="2">Uncharacterized protein</fullName>
    </submittedName>
</protein>